<keyword evidence="2" id="KW-1185">Reference proteome</keyword>
<dbReference type="GeneID" id="24724087"/>
<evidence type="ECO:0000313" key="2">
    <source>
        <dbReference type="Proteomes" id="UP000203269"/>
    </source>
</evidence>
<name>A0A0F6NYI4_9CAUD</name>
<evidence type="ECO:0000313" key="1">
    <source>
        <dbReference type="EMBL" id="AIW03108.1"/>
    </source>
</evidence>
<protein>
    <submittedName>
        <fullName evidence="1">Putative tail fiber protein</fullName>
    </submittedName>
</protein>
<dbReference type="KEGG" id="vg:24724087"/>
<dbReference type="EMBL" id="KM819694">
    <property type="protein sequence ID" value="AIW03108.1"/>
    <property type="molecule type" value="Genomic_DNA"/>
</dbReference>
<organism evidence="1 2">
    <name type="scientific">Proteus phage PM 75</name>
    <dbReference type="NCBI Taxonomy" id="1560282"/>
    <lineage>
        <taxon>Viruses</taxon>
        <taxon>Duplodnaviria</taxon>
        <taxon>Heunggongvirae</taxon>
        <taxon>Uroviricota</taxon>
        <taxon>Caudoviricetes</taxon>
        <taxon>Autographivirales</taxon>
        <taxon>Autoscriptoviridae</taxon>
        <taxon>Slopekvirinae</taxon>
        <taxon>Novosibovirus</taxon>
        <taxon>Novosibovirus PM75</taxon>
    </lineage>
</organism>
<accession>A0A0F6NYI4</accession>
<reference evidence="1 2" key="1">
    <citation type="submission" date="2014-10" db="EMBL/GenBank/DDBJ databases">
        <title>Proteus mirabilis bacteriophage PM 75.</title>
        <authorList>
            <person name="Shedko E.D."/>
            <person name="Morozova V.V."/>
            <person name="Tupikin A.E."/>
            <person name="Kabilov M.R."/>
            <person name="Kurilshikov A.M."/>
            <person name="Babkin I.V."/>
        </authorList>
    </citation>
    <scope>NUCLEOTIDE SEQUENCE [LARGE SCALE GENOMIC DNA]</scope>
</reference>
<sequence length="834" mass="92565">MGKVNRTVLHESVPTIQYLQEGGVVRTKTDMFMSGTGELYSYLGDLPYTVNPRTVLSYADIRSLDNPDGKWLVIGGGVDPLNKFGYITAGATVNNVDELVQYKGTYYMSLSEDFPVTDLTDFNNPSKWLNMGLMKGTSVTDAMNFSHSGKFVTSDEFRLLVKCANHLKRDISNVHKLPATLEGSSSIDIHFGFSWGHARIDVTNFGGLINFVRHPDNTVVHDSTSDVVKKIKQGTFSSDKVTGLRGDSTLNDSLLIIETNTPYYYYRGSTQYRKEINYMIREGVLESPTKYPLDVNAITGITQHKGSERTIHIGDFELYIGDTEYWELVQVSNSKVVFKNVVFTMANNVYQTRHPSLLTVYQSDHFYGDNVTFQHSTYFNDGSGAGYTYNLVLSTSFDVQCCNFKGVGDGWGSTGSNDCTRVTFDKCKLGRIDFHRPAYDYMKVLDCDVGSWGILCTMIGDLYVERSTFICEQGEWVANLGIVRTRDDTGGWADGNLIMRDISIKTDPSQAISVLKGHSGSGGGIPSSSPLKNTFFNSIDIKGLYLEGSEIQLAPDINKGKGLTMPHTLSYENVSGNAGTIGFKLILNDYTPNFSLDKREYNLILNLKDCNLTDLVVCDHTGYFYTKLNVYSLNGLKHFNKARPKVEIPFQGEADFFGCTIGHFDFYYSRTANQRMYVRVFGGRVFHESNSENPKNIVNGLVLGLTYLSFNGTRIVSHSEEAMSDLVACDLKECSFGTFDSQSGTVSDTKIKLLEFSGATATAATKKINYDTEYILVVGADYNNTTQDIVVRLPKEGKRVSYITNEGIISISNADGVFTASGATPRRVFVPSIS</sequence>
<gene>
    <name evidence="1" type="ORF">PM75_0025</name>
</gene>
<dbReference type="Proteomes" id="UP000203269">
    <property type="component" value="Segment"/>
</dbReference>
<dbReference type="RefSeq" id="YP_009150314.1">
    <property type="nucleotide sequence ID" value="NC_027363.1"/>
</dbReference>
<proteinExistence type="predicted"/>